<feature type="compositionally biased region" description="Polar residues" evidence="1">
    <location>
        <begin position="1"/>
        <end position="14"/>
    </location>
</feature>
<organism evidence="2 3">
    <name type="scientific">Galdieria yellowstonensis</name>
    <dbReference type="NCBI Taxonomy" id="3028027"/>
    <lineage>
        <taxon>Eukaryota</taxon>
        <taxon>Rhodophyta</taxon>
        <taxon>Bangiophyceae</taxon>
        <taxon>Galdieriales</taxon>
        <taxon>Galdieriaceae</taxon>
        <taxon>Galdieria</taxon>
    </lineage>
</organism>
<evidence type="ECO:0000313" key="2">
    <source>
        <dbReference type="EMBL" id="KAK4525542.1"/>
    </source>
</evidence>
<reference evidence="2 3" key="1">
    <citation type="submission" date="2022-07" db="EMBL/GenBank/DDBJ databases">
        <title>Genome-wide signatures of adaptation to extreme environments.</title>
        <authorList>
            <person name="Cho C.H."/>
            <person name="Yoon H.S."/>
        </authorList>
    </citation>
    <scope>NUCLEOTIDE SEQUENCE [LARGE SCALE GENOMIC DNA]</scope>
    <source>
        <strain evidence="2 3">108.79 E11</strain>
    </source>
</reference>
<keyword evidence="3" id="KW-1185">Reference proteome</keyword>
<comment type="caution">
    <text evidence="2">The sequence shown here is derived from an EMBL/GenBank/DDBJ whole genome shotgun (WGS) entry which is preliminary data.</text>
</comment>
<accession>A0AAV9IDV6</accession>
<name>A0AAV9IDV6_9RHOD</name>
<evidence type="ECO:0000313" key="3">
    <source>
        <dbReference type="Proteomes" id="UP001300502"/>
    </source>
</evidence>
<sequence>MASSFVDHPSSSDTQLDDLEEGLEAEIAAAEARLADSRNRPFGERGPELLEQVERLRRKQFEVYIDQSELERRFPFPSKKAASSGEKEDLSFGTFSESLREREVATDRILQKITDLDGELRSVLTKVRQNAAGGEGDSQ</sequence>
<evidence type="ECO:0000256" key="1">
    <source>
        <dbReference type="SAM" id="MobiDB-lite"/>
    </source>
</evidence>
<gene>
    <name evidence="2" type="ORF">GAYE_SCF13G3450</name>
</gene>
<protein>
    <submittedName>
        <fullName evidence="2">Uncharacterized protein</fullName>
    </submittedName>
</protein>
<dbReference type="AlphaFoldDB" id="A0AAV9IDV6"/>
<dbReference type="Proteomes" id="UP001300502">
    <property type="component" value="Unassembled WGS sequence"/>
</dbReference>
<feature type="region of interest" description="Disordered" evidence="1">
    <location>
        <begin position="1"/>
        <end position="22"/>
    </location>
</feature>
<dbReference type="EMBL" id="JANCYU010000031">
    <property type="protein sequence ID" value="KAK4525542.1"/>
    <property type="molecule type" value="Genomic_DNA"/>
</dbReference>
<proteinExistence type="predicted"/>